<dbReference type="EMBL" id="JACKWY010000006">
    <property type="protein sequence ID" value="MBB6715506.1"/>
    <property type="molecule type" value="Genomic_DNA"/>
</dbReference>
<dbReference type="Proteomes" id="UP000198597">
    <property type="component" value="Unassembled WGS sequence"/>
</dbReference>
<sequence>MKIKIKGIKTANEENVCYICRNEKDNGIIIGKSLICKECEKKIVNTDVESIEYDFYKNKIKEAFLNLVI</sequence>
<organism evidence="2 3">
    <name type="scientific">Clostridium gasigenes</name>
    <dbReference type="NCBI Taxonomy" id="94869"/>
    <lineage>
        <taxon>Bacteria</taxon>
        <taxon>Bacillati</taxon>
        <taxon>Bacillota</taxon>
        <taxon>Clostridia</taxon>
        <taxon>Eubacteriales</taxon>
        <taxon>Clostridiaceae</taxon>
        <taxon>Clostridium</taxon>
    </lineage>
</organism>
<evidence type="ECO:0000313" key="4">
    <source>
        <dbReference type="Proteomes" id="UP000585258"/>
    </source>
</evidence>
<evidence type="ECO:0000313" key="1">
    <source>
        <dbReference type="EMBL" id="MBB6715506.1"/>
    </source>
</evidence>
<gene>
    <name evidence="1" type="ORF">H7E68_12375</name>
    <name evidence="2" type="ORF">SAMN04488529_10510</name>
</gene>
<dbReference type="Pfam" id="PF10764">
    <property type="entry name" value="Gin"/>
    <property type="match status" value="1"/>
</dbReference>
<dbReference type="AlphaFoldDB" id="A0A1H0SFC0"/>
<dbReference type="Proteomes" id="UP000585258">
    <property type="component" value="Unassembled WGS sequence"/>
</dbReference>
<evidence type="ECO:0000313" key="2">
    <source>
        <dbReference type="EMBL" id="SDP40511.1"/>
    </source>
</evidence>
<dbReference type="STRING" id="94869.SAMN04488529_10510"/>
<evidence type="ECO:0000313" key="3">
    <source>
        <dbReference type="Proteomes" id="UP000198597"/>
    </source>
</evidence>
<dbReference type="GeneID" id="65308900"/>
<name>A0A1H0SFC0_9CLOT</name>
<proteinExistence type="predicted"/>
<dbReference type="RefSeq" id="WP_089968971.1">
    <property type="nucleotide sequence ID" value="NZ_CP071376.1"/>
</dbReference>
<reference evidence="2 3" key="1">
    <citation type="submission" date="2016-10" db="EMBL/GenBank/DDBJ databases">
        <authorList>
            <person name="de Groot N.N."/>
        </authorList>
    </citation>
    <scope>NUCLEOTIDE SEQUENCE [LARGE SCALE GENOMIC DNA]</scope>
    <source>
        <strain evidence="2 3">DSM 12272</strain>
    </source>
</reference>
<accession>A0A1H0SFC0</accession>
<reference evidence="1 4" key="2">
    <citation type="submission" date="2020-08" db="EMBL/GenBank/DDBJ databases">
        <title>Clostridia isolated from Swiss meat.</title>
        <authorList>
            <person name="Wambui J."/>
            <person name="Stevens M.J.A."/>
            <person name="Stephan R."/>
        </authorList>
    </citation>
    <scope>NUCLEOTIDE SEQUENCE [LARGE SCALE GENOMIC DNA]</scope>
    <source>
        <strain evidence="1 4">CM001</strain>
    </source>
</reference>
<dbReference type="OrthoDB" id="1753657at2"/>
<keyword evidence="3" id="KW-1185">Reference proteome</keyword>
<dbReference type="InterPro" id="IPR019700">
    <property type="entry name" value="Sigma-G_inhibitor_Gin"/>
</dbReference>
<dbReference type="EMBL" id="FNJM01000005">
    <property type="protein sequence ID" value="SDP40511.1"/>
    <property type="molecule type" value="Genomic_DNA"/>
</dbReference>
<protein>
    <submittedName>
        <fullName evidence="2">Inhibitor of sigma-G Gin</fullName>
    </submittedName>
    <submittedName>
        <fullName evidence="1">Sigma factor G inhibitor Gin</fullName>
    </submittedName>
</protein>